<evidence type="ECO:0000256" key="1">
    <source>
        <dbReference type="SAM" id="SignalP"/>
    </source>
</evidence>
<dbReference type="InterPro" id="IPR001478">
    <property type="entry name" value="PDZ"/>
</dbReference>
<dbReference type="SUPFAM" id="SSF53474">
    <property type="entry name" value="alpha/beta-Hydrolases"/>
    <property type="match status" value="1"/>
</dbReference>
<feature type="signal peptide" evidence="1">
    <location>
        <begin position="1"/>
        <end position="25"/>
    </location>
</feature>
<dbReference type="InterPro" id="IPR029058">
    <property type="entry name" value="AB_hydrolase_fold"/>
</dbReference>
<dbReference type="Proteomes" id="UP001382455">
    <property type="component" value="Unassembled WGS sequence"/>
</dbReference>
<dbReference type="InterPro" id="IPR022742">
    <property type="entry name" value="Hydrolase_4"/>
</dbReference>
<evidence type="ECO:0000313" key="4">
    <source>
        <dbReference type="Proteomes" id="UP001382455"/>
    </source>
</evidence>
<organism evidence="3 4">
    <name type="scientific">Pseudoalteromonas spongiae</name>
    <dbReference type="NCBI Taxonomy" id="298657"/>
    <lineage>
        <taxon>Bacteria</taxon>
        <taxon>Pseudomonadati</taxon>
        <taxon>Pseudomonadota</taxon>
        <taxon>Gammaproteobacteria</taxon>
        <taxon>Alteromonadales</taxon>
        <taxon>Pseudoalteromonadaceae</taxon>
        <taxon>Pseudoalteromonas</taxon>
    </lineage>
</organism>
<comment type="caution">
    <text evidence="3">The sequence shown here is derived from an EMBL/GenBank/DDBJ whole genome shotgun (WGS) entry which is preliminary data.</text>
</comment>
<dbReference type="EMBL" id="JBAWKS010000002">
    <property type="protein sequence ID" value="MEI4551062.1"/>
    <property type="molecule type" value="Genomic_DNA"/>
</dbReference>
<dbReference type="Gene3D" id="3.40.50.1820">
    <property type="entry name" value="alpha/beta hydrolase"/>
    <property type="match status" value="1"/>
</dbReference>
<keyword evidence="4" id="KW-1185">Reference proteome</keyword>
<evidence type="ECO:0000313" key="3">
    <source>
        <dbReference type="EMBL" id="MEI4551062.1"/>
    </source>
</evidence>
<gene>
    <name evidence="3" type="ORF">WAE96_15425</name>
</gene>
<name>A0ABU8EVP9_9GAMM</name>
<dbReference type="Gene3D" id="2.30.42.10">
    <property type="match status" value="1"/>
</dbReference>
<evidence type="ECO:0000259" key="2">
    <source>
        <dbReference type="PROSITE" id="PS50106"/>
    </source>
</evidence>
<feature type="chain" id="PRO_5045373398" evidence="1">
    <location>
        <begin position="26"/>
        <end position="461"/>
    </location>
</feature>
<proteinExistence type="predicted"/>
<keyword evidence="1" id="KW-0732">Signal</keyword>
<dbReference type="SUPFAM" id="SSF50156">
    <property type="entry name" value="PDZ domain-like"/>
    <property type="match status" value="1"/>
</dbReference>
<dbReference type="InterPro" id="IPR036034">
    <property type="entry name" value="PDZ_sf"/>
</dbReference>
<accession>A0ABU8EVP9</accession>
<dbReference type="Pfam" id="PF13180">
    <property type="entry name" value="PDZ_2"/>
    <property type="match status" value="1"/>
</dbReference>
<dbReference type="PANTHER" id="PTHR43265:SF1">
    <property type="entry name" value="ESTERASE ESTD"/>
    <property type="match status" value="1"/>
</dbReference>
<dbReference type="RefSeq" id="WP_336436103.1">
    <property type="nucleotide sequence ID" value="NZ_JBAWKS010000002.1"/>
</dbReference>
<sequence>MTLIKTNLLVLSCLTMFMLSNQSSAADVKKESQNTLPRATLLGVMPNNNHHNQGVMLAHVAPNSTASTLGLTVGDVITQVNGTQINDFNQLLSAVRPLNSGDDIGISFVRDKKVLTVSNKMQPRPYETSDFAEVEYSKVSYQGNILRSIVHIPNGLKANEKAPAIFFIQGYTCDSIDYGMIPNVTTRQMIDQFTNAGYVVYRVEKPGLGDSISDKACRDIDFTTESNAFLHGLTALKAHKNVDPNKVFLWGHSLGVLHAPMIAKQSPVKGIIGYGGVAKGWYQYMLDIYQKQSVKHFDVSKAQALENTKLVTPFLDMWLNTDTPWQRIVSDERVQKAIAANLVDINGELSVNRHYSFFRDLNRYNFSALWQELNTPVLMMHGSLDIQAIEPSWAFDIAKLSGRPQSKGLVIENAEHAFMRFDSKQAYMRARQSRQYNPTEPNELFDSRIGEHTIHWLAQFK</sequence>
<protein>
    <submittedName>
        <fullName evidence="3">PDZ domain-containing protein</fullName>
    </submittedName>
</protein>
<dbReference type="InterPro" id="IPR053145">
    <property type="entry name" value="AB_hydrolase_Est10"/>
</dbReference>
<dbReference type="Pfam" id="PF12146">
    <property type="entry name" value="Hydrolase_4"/>
    <property type="match status" value="1"/>
</dbReference>
<dbReference type="PROSITE" id="PS50106">
    <property type="entry name" value="PDZ"/>
    <property type="match status" value="1"/>
</dbReference>
<dbReference type="PANTHER" id="PTHR43265">
    <property type="entry name" value="ESTERASE ESTD"/>
    <property type="match status" value="1"/>
</dbReference>
<reference evidence="3 4" key="1">
    <citation type="submission" date="2023-12" db="EMBL/GenBank/DDBJ databases">
        <title>Friends and Foes: Symbiotic and Algicidal bacterial influence on Karenia brevis blooms.</title>
        <authorList>
            <person name="Fei C."/>
            <person name="Mohamed A.R."/>
            <person name="Booker A."/>
            <person name="Arshad M."/>
            <person name="Klass S."/>
            <person name="Ahn S."/>
            <person name="Gilbert P.M."/>
            <person name="Heil C.A."/>
            <person name="Martinez J.M."/>
            <person name="Amin S.A."/>
        </authorList>
    </citation>
    <scope>NUCLEOTIDE SEQUENCE [LARGE SCALE GENOMIC DNA]</scope>
    <source>
        <strain evidence="3 4">CE15</strain>
    </source>
</reference>
<feature type="domain" description="PDZ" evidence="2">
    <location>
        <begin position="25"/>
        <end position="112"/>
    </location>
</feature>